<dbReference type="AlphaFoldDB" id="A0A0W1AQG6"/>
<protein>
    <submittedName>
        <fullName evidence="1">Uncharacterized protein</fullName>
    </submittedName>
</protein>
<organism evidence="1 2">
    <name type="scientific">Paenibacillus etheri</name>
    <dbReference type="NCBI Taxonomy" id="1306852"/>
    <lineage>
        <taxon>Bacteria</taxon>
        <taxon>Bacillati</taxon>
        <taxon>Bacillota</taxon>
        <taxon>Bacilli</taxon>
        <taxon>Bacillales</taxon>
        <taxon>Paenibacillaceae</taxon>
        <taxon>Paenibacillus</taxon>
    </lineage>
</organism>
<evidence type="ECO:0000313" key="1">
    <source>
        <dbReference type="EMBL" id="KTD83578.1"/>
    </source>
</evidence>
<dbReference type="EMBL" id="LCZJ02000054">
    <property type="protein sequence ID" value="KTD83578.1"/>
    <property type="molecule type" value="Genomic_DNA"/>
</dbReference>
<reference evidence="1 2" key="1">
    <citation type="journal article" date="2015" name="Int. Biodeterior. Biodegradation">
        <title>Physiological and genetic screening methods for the isolation of methyl tert-butyl ether-degrading bacteria for bioremediation purposes.</title>
        <authorList>
            <person name="Guisado I.M."/>
            <person name="Purswani J."/>
            <person name="Gonzalez Lopez J."/>
            <person name="Pozo C."/>
        </authorList>
    </citation>
    <scope>NUCLEOTIDE SEQUENCE [LARGE SCALE GENOMIC DNA]</scope>
    <source>
        <strain evidence="1 2">SH7</strain>
    </source>
</reference>
<dbReference type="OrthoDB" id="2614026at2"/>
<evidence type="ECO:0000313" key="2">
    <source>
        <dbReference type="Proteomes" id="UP000054709"/>
    </source>
</evidence>
<dbReference type="Proteomes" id="UP000054709">
    <property type="component" value="Unassembled WGS sequence"/>
</dbReference>
<gene>
    <name evidence="1" type="ORF">UQ64_01675</name>
</gene>
<comment type="caution">
    <text evidence="1">The sequence shown here is derived from an EMBL/GenBank/DDBJ whole genome shotgun (WGS) entry which is preliminary data.</text>
</comment>
<name>A0A0W1AQG6_9BACL</name>
<sequence length="65" mass="7351">MTSIQLYYYGNNYFTIYNDIDSVIFKHKGRDHLRFSSSSGSSHPIGNWDFSGANVQGLNVVARFG</sequence>
<keyword evidence="2" id="KW-1185">Reference proteome</keyword>
<accession>A0A0W1AQG6</accession>
<dbReference type="RefSeq" id="WP_060626636.1">
    <property type="nucleotide sequence ID" value="NZ_LCZJ02000054.1"/>
</dbReference>
<proteinExistence type="predicted"/>